<keyword evidence="4" id="KW-0238">DNA-binding</keyword>
<dbReference type="SUPFAM" id="SSF57701">
    <property type="entry name" value="Zn2/Cys6 DNA-binding domain"/>
    <property type="match status" value="1"/>
</dbReference>
<dbReference type="OrthoDB" id="3145928at2759"/>
<sequence>MEDKLVSRKKHYNKVKTGCITCRIRRVKCDENKPSCRRCTSTGRRCDGYVLTSWAPGKPLPLQPSVGGSDVESQAIYHFRTNIASLLASAFDRKFWTHDLLHKADVFVPVRHALAGLASAYQKSILLDIRSPSCDRFIFRQYDKAMISLYTCFKDGKTLSKYQKSAALVANLLFTILCSLQGLHQEALIHLRNGLALIHEWHLNLDTPRGDPQTNLMEDILTLYIRFDTQSRIICQGVAAAQSWKDTSITRWPSLRKRGGVLSDDLVVMGLTSPLSNCEEQ</sequence>
<dbReference type="Proteomes" id="UP000567885">
    <property type="component" value="Unassembled WGS sequence"/>
</dbReference>
<gene>
    <name evidence="8" type="ORF">FHETE_6010</name>
</gene>
<dbReference type="PANTHER" id="PTHR36206:SF12">
    <property type="entry name" value="ASPERCRYPTIN BIOSYNTHESIS CLUSTER-SPECIFIC TRANSCRIPTION REGULATOR ATNN-RELATED"/>
    <property type="match status" value="1"/>
</dbReference>
<organism evidence="8 9">
    <name type="scientific">Fusarium heterosporum</name>
    <dbReference type="NCBI Taxonomy" id="42747"/>
    <lineage>
        <taxon>Eukaryota</taxon>
        <taxon>Fungi</taxon>
        <taxon>Dikarya</taxon>
        <taxon>Ascomycota</taxon>
        <taxon>Pezizomycotina</taxon>
        <taxon>Sordariomycetes</taxon>
        <taxon>Hypocreomycetidae</taxon>
        <taxon>Hypocreales</taxon>
        <taxon>Nectriaceae</taxon>
        <taxon>Fusarium</taxon>
        <taxon>Fusarium heterosporum species complex</taxon>
    </lineage>
</organism>
<keyword evidence="1" id="KW-0479">Metal-binding</keyword>
<evidence type="ECO:0000313" key="8">
    <source>
        <dbReference type="EMBL" id="KAF5667307.1"/>
    </source>
</evidence>
<dbReference type="InterPro" id="IPR052360">
    <property type="entry name" value="Transcr_Regulatory_Proteins"/>
</dbReference>
<dbReference type="SMART" id="SM00066">
    <property type="entry name" value="GAL4"/>
    <property type="match status" value="1"/>
</dbReference>
<evidence type="ECO:0000256" key="6">
    <source>
        <dbReference type="ARBA" id="ARBA00023242"/>
    </source>
</evidence>
<dbReference type="Gene3D" id="4.10.240.10">
    <property type="entry name" value="Zn(2)-C6 fungal-type DNA-binding domain"/>
    <property type="match status" value="1"/>
</dbReference>
<keyword evidence="6" id="KW-0539">Nucleus</keyword>
<dbReference type="AlphaFoldDB" id="A0A8H5WLH3"/>
<evidence type="ECO:0000256" key="1">
    <source>
        <dbReference type="ARBA" id="ARBA00022723"/>
    </source>
</evidence>
<dbReference type="GO" id="GO:0008270">
    <property type="term" value="F:zinc ion binding"/>
    <property type="evidence" value="ECO:0007669"/>
    <property type="project" value="InterPro"/>
</dbReference>
<dbReference type="GO" id="GO:0003677">
    <property type="term" value="F:DNA binding"/>
    <property type="evidence" value="ECO:0007669"/>
    <property type="project" value="UniProtKB-KW"/>
</dbReference>
<evidence type="ECO:0000256" key="4">
    <source>
        <dbReference type="ARBA" id="ARBA00023125"/>
    </source>
</evidence>
<reference evidence="8 9" key="1">
    <citation type="submission" date="2020-05" db="EMBL/GenBank/DDBJ databases">
        <title>Identification and distribution of gene clusters putatively required for synthesis of sphingolipid metabolism inhibitors in phylogenetically diverse species of the filamentous fungus Fusarium.</title>
        <authorList>
            <person name="Kim H.-S."/>
            <person name="Busman M."/>
            <person name="Brown D.W."/>
            <person name="Divon H."/>
            <person name="Uhlig S."/>
            <person name="Proctor R.H."/>
        </authorList>
    </citation>
    <scope>NUCLEOTIDE SEQUENCE [LARGE SCALE GENOMIC DNA]</scope>
    <source>
        <strain evidence="8 9">NRRL 20693</strain>
    </source>
</reference>
<name>A0A8H5WLH3_FUSHE</name>
<proteinExistence type="predicted"/>
<dbReference type="InterPro" id="IPR001138">
    <property type="entry name" value="Zn2Cys6_DnaBD"/>
</dbReference>
<evidence type="ECO:0000256" key="3">
    <source>
        <dbReference type="ARBA" id="ARBA00023015"/>
    </source>
</evidence>
<evidence type="ECO:0000256" key="5">
    <source>
        <dbReference type="ARBA" id="ARBA00023163"/>
    </source>
</evidence>
<evidence type="ECO:0000256" key="2">
    <source>
        <dbReference type="ARBA" id="ARBA00022833"/>
    </source>
</evidence>
<evidence type="ECO:0000313" key="9">
    <source>
        <dbReference type="Proteomes" id="UP000567885"/>
    </source>
</evidence>
<protein>
    <submittedName>
        <fullName evidence="8">Transcriptional regulatory</fullName>
    </submittedName>
</protein>
<dbReference type="CDD" id="cd00067">
    <property type="entry name" value="GAL4"/>
    <property type="match status" value="1"/>
</dbReference>
<dbReference type="InterPro" id="IPR036864">
    <property type="entry name" value="Zn2-C6_fun-type_DNA-bd_sf"/>
</dbReference>
<feature type="domain" description="Zn(2)-C6 fungal-type" evidence="7">
    <location>
        <begin position="18"/>
        <end position="46"/>
    </location>
</feature>
<keyword evidence="5" id="KW-0804">Transcription</keyword>
<keyword evidence="3" id="KW-0805">Transcription regulation</keyword>
<keyword evidence="9" id="KW-1185">Reference proteome</keyword>
<dbReference type="Pfam" id="PF00172">
    <property type="entry name" value="Zn_clus"/>
    <property type="match status" value="1"/>
</dbReference>
<comment type="caution">
    <text evidence="8">The sequence shown here is derived from an EMBL/GenBank/DDBJ whole genome shotgun (WGS) entry which is preliminary data.</text>
</comment>
<accession>A0A8H5WLH3</accession>
<dbReference type="PROSITE" id="PS00463">
    <property type="entry name" value="ZN2_CY6_FUNGAL_1"/>
    <property type="match status" value="1"/>
</dbReference>
<dbReference type="GO" id="GO:0000981">
    <property type="term" value="F:DNA-binding transcription factor activity, RNA polymerase II-specific"/>
    <property type="evidence" value="ECO:0007669"/>
    <property type="project" value="InterPro"/>
</dbReference>
<keyword evidence="2" id="KW-0862">Zinc</keyword>
<dbReference type="PANTHER" id="PTHR36206">
    <property type="entry name" value="ASPERCRYPTIN BIOSYNTHESIS CLUSTER-SPECIFIC TRANSCRIPTION REGULATOR ATNN-RELATED"/>
    <property type="match status" value="1"/>
</dbReference>
<evidence type="ECO:0000259" key="7">
    <source>
        <dbReference type="PROSITE" id="PS50048"/>
    </source>
</evidence>
<dbReference type="PROSITE" id="PS50048">
    <property type="entry name" value="ZN2_CY6_FUNGAL_2"/>
    <property type="match status" value="1"/>
</dbReference>
<dbReference type="EMBL" id="JAAGWQ010000103">
    <property type="protein sequence ID" value="KAF5667307.1"/>
    <property type="molecule type" value="Genomic_DNA"/>
</dbReference>